<dbReference type="PANTHER" id="PTHR11005">
    <property type="entry name" value="LYSOSOMAL ACID LIPASE-RELATED"/>
    <property type="match status" value="1"/>
</dbReference>
<dbReference type="GO" id="GO:0043202">
    <property type="term" value="C:lysosomal lumen"/>
    <property type="evidence" value="ECO:0007669"/>
    <property type="project" value="UniProtKB-SubCell"/>
</dbReference>
<keyword evidence="7" id="KW-0325">Glycoprotein</keyword>
<keyword evidence="6" id="KW-0443">Lipid metabolism</keyword>
<evidence type="ECO:0000256" key="5">
    <source>
        <dbReference type="ARBA" id="ARBA00022963"/>
    </source>
</evidence>
<evidence type="ECO:0000256" key="1">
    <source>
        <dbReference type="ARBA" id="ARBA00004227"/>
    </source>
</evidence>
<evidence type="ECO:0000259" key="12">
    <source>
        <dbReference type="Pfam" id="PF04083"/>
    </source>
</evidence>
<keyword evidence="14" id="KW-1185">Reference proteome</keyword>
<evidence type="ECO:0000256" key="6">
    <source>
        <dbReference type="ARBA" id="ARBA00023098"/>
    </source>
</evidence>
<dbReference type="AlphaFoldDB" id="A0AA39HV24"/>
<feature type="active site" description="Nucleophile" evidence="10">
    <location>
        <position position="165"/>
    </location>
</feature>
<dbReference type="PIRSF" id="PIRSF000862">
    <property type="entry name" value="Steryl_ester_lip"/>
    <property type="match status" value="1"/>
</dbReference>
<dbReference type="GO" id="GO:0016042">
    <property type="term" value="P:lipid catabolic process"/>
    <property type="evidence" value="ECO:0007669"/>
    <property type="project" value="UniProtKB-KW"/>
</dbReference>
<comment type="subcellular location">
    <subcellularLocation>
        <location evidence="1">Lysosome lumen</location>
    </subcellularLocation>
</comment>
<evidence type="ECO:0000256" key="2">
    <source>
        <dbReference type="ARBA" id="ARBA00010701"/>
    </source>
</evidence>
<dbReference type="GO" id="GO:0016788">
    <property type="term" value="F:hydrolase activity, acting on ester bonds"/>
    <property type="evidence" value="ECO:0007669"/>
    <property type="project" value="InterPro"/>
</dbReference>
<dbReference type="FunFam" id="3.40.50.1820:FF:000021">
    <property type="entry name" value="Lipase"/>
    <property type="match status" value="1"/>
</dbReference>
<comment type="similarity">
    <text evidence="2 9">Belongs to the AB hydrolase superfamily. Lipase family.</text>
</comment>
<evidence type="ECO:0000256" key="10">
    <source>
        <dbReference type="PIRSR" id="PIRSR000862-1"/>
    </source>
</evidence>
<dbReference type="InterPro" id="IPR025483">
    <property type="entry name" value="Lipase_euk"/>
</dbReference>
<evidence type="ECO:0000256" key="8">
    <source>
        <dbReference type="ARBA" id="ARBA00023228"/>
    </source>
</evidence>
<dbReference type="SUPFAM" id="SSF53474">
    <property type="entry name" value="alpha/beta-Hydrolases"/>
    <property type="match status" value="1"/>
</dbReference>
<feature type="domain" description="Partial AB-hydrolase lipase" evidence="12">
    <location>
        <begin position="30"/>
        <end position="90"/>
    </location>
</feature>
<keyword evidence="3 11" id="KW-0732">Signal</keyword>
<feature type="chain" id="PRO_5041307180" description="Lipase" evidence="11">
    <location>
        <begin position="20"/>
        <end position="401"/>
    </location>
</feature>
<reference evidence="13" key="1">
    <citation type="submission" date="2023-06" db="EMBL/GenBank/DDBJ databases">
        <title>Genomic analysis of the entomopathogenic nematode Steinernema hermaphroditum.</title>
        <authorList>
            <person name="Schwarz E.M."/>
            <person name="Heppert J.K."/>
            <person name="Baniya A."/>
            <person name="Schwartz H.T."/>
            <person name="Tan C.-H."/>
            <person name="Antoshechkin I."/>
            <person name="Sternberg P.W."/>
            <person name="Goodrich-Blair H."/>
            <person name="Dillman A.R."/>
        </authorList>
    </citation>
    <scope>NUCLEOTIDE SEQUENCE</scope>
    <source>
        <strain evidence="13">PS9179</strain>
        <tissue evidence="13">Whole animal</tissue>
    </source>
</reference>
<evidence type="ECO:0000256" key="9">
    <source>
        <dbReference type="PIRNR" id="PIRNR000862"/>
    </source>
</evidence>
<dbReference type="InterPro" id="IPR006693">
    <property type="entry name" value="AB_hydrolase_lipase"/>
</dbReference>
<comment type="caution">
    <text evidence="13">The sequence shown here is derived from an EMBL/GenBank/DDBJ whole genome shotgun (WGS) entry which is preliminary data.</text>
</comment>
<keyword evidence="5 9" id="KW-0442">Lipid degradation</keyword>
<evidence type="ECO:0000256" key="4">
    <source>
        <dbReference type="ARBA" id="ARBA00022801"/>
    </source>
</evidence>
<feature type="active site" description="Charge relay system" evidence="10">
    <location>
        <position position="373"/>
    </location>
</feature>
<evidence type="ECO:0000256" key="3">
    <source>
        <dbReference type="ARBA" id="ARBA00022729"/>
    </source>
</evidence>
<organism evidence="13 14">
    <name type="scientific">Steinernema hermaphroditum</name>
    <dbReference type="NCBI Taxonomy" id="289476"/>
    <lineage>
        <taxon>Eukaryota</taxon>
        <taxon>Metazoa</taxon>
        <taxon>Ecdysozoa</taxon>
        <taxon>Nematoda</taxon>
        <taxon>Chromadorea</taxon>
        <taxon>Rhabditida</taxon>
        <taxon>Tylenchina</taxon>
        <taxon>Panagrolaimomorpha</taxon>
        <taxon>Strongyloidoidea</taxon>
        <taxon>Steinernematidae</taxon>
        <taxon>Steinernema</taxon>
    </lineage>
</organism>
<feature type="active site" description="Charge relay system" evidence="10">
    <location>
        <position position="341"/>
    </location>
</feature>
<evidence type="ECO:0000256" key="11">
    <source>
        <dbReference type="SAM" id="SignalP"/>
    </source>
</evidence>
<dbReference type="EMBL" id="JAUCMV010000003">
    <property type="protein sequence ID" value="KAK0412035.1"/>
    <property type="molecule type" value="Genomic_DNA"/>
</dbReference>
<dbReference type="InterPro" id="IPR029058">
    <property type="entry name" value="AB_hydrolase_fold"/>
</dbReference>
<accession>A0AA39HV24</accession>
<feature type="signal peptide" evidence="11">
    <location>
        <begin position="1"/>
        <end position="19"/>
    </location>
</feature>
<gene>
    <name evidence="13" type="ORF">QR680_005995</name>
</gene>
<proteinExistence type="inferred from homology"/>
<name>A0AA39HV24_9BILA</name>
<protein>
    <recommendedName>
        <fullName evidence="9">Lipase</fullName>
    </recommendedName>
</protein>
<evidence type="ECO:0000313" key="13">
    <source>
        <dbReference type="EMBL" id="KAK0412035.1"/>
    </source>
</evidence>
<dbReference type="Gene3D" id="3.40.50.1820">
    <property type="entry name" value="alpha/beta hydrolase"/>
    <property type="match status" value="1"/>
</dbReference>
<keyword evidence="4 9" id="KW-0378">Hydrolase</keyword>
<dbReference type="Proteomes" id="UP001175271">
    <property type="component" value="Unassembled WGS sequence"/>
</dbReference>
<keyword evidence="8" id="KW-0458">Lysosome</keyword>
<evidence type="ECO:0000313" key="14">
    <source>
        <dbReference type="Proteomes" id="UP001175271"/>
    </source>
</evidence>
<evidence type="ECO:0000256" key="7">
    <source>
        <dbReference type="ARBA" id="ARBA00023180"/>
    </source>
</evidence>
<sequence length="401" mass="45392">MGVPTTSMVLCIWFRLALSLDPEVEMNTITMIQHWGYQAEAVEVTTEDGYILQLHHIVSAPNQTGEDKIRPVVFLQHGLLAASDVWVSNLPNESAGFMFADAGFDVWLGNSRGNTYGKRNVNLSTATEEFWEFSWDEMAKYDLPASIEVVLQRTAQSFLYYVAHSQGTTMLFARNSVDGTLKAKVRKHFALGPVATFKYIQGLFALMAEYIYPLWQKEISRFGSSEFFPSNWLTRDLLAEGICSLPILGDVVCAEFLFSIAGPDTHQLNESRIPVYIAHLPAGTSSQNMLHWFQMTHSGKTQAYNYGNPRINEKHYGSVFPPLYNISKVNIDTYLFWGDDDYLADPRDVQQGLLPFLNPQILKGNTQLANFNHMDFIWGLRAPEEVYRSIIGTIKADWNSL</sequence>
<dbReference type="Pfam" id="PF04083">
    <property type="entry name" value="Abhydro_lipase"/>
    <property type="match status" value="1"/>
</dbReference>